<dbReference type="EMBL" id="CP123751">
    <property type="protein sequence ID" value="WHQ80654.1"/>
    <property type="molecule type" value="Genomic_DNA"/>
</dbReference>
<evidence type="ECO:0000313" key="1">
    <source>
        <dbReference type="EMBL" id="WHQ80654.1"/>
    </source>
</evidence>
<dbReference type="AlphaFoldDB" id="A0AAJ6FQU3"/>
<dbReference type="RefSeq" id="WP_283534848.1">
    <property type="nucleotide sequence ID" value="NZ_CP123751.1"/>
</dbReference>
<gene>
    <name evidence="1" type="ORF">QFF56_02935</name>
</gene>
<reference evidence="1" key="1">
    <citation type="submission" date="2023-04" db="EMBL/GenBank/DDBJ databases">
        <title>Four porcine-derived lactic acid bacteria strains analyses and their evaluation as potential probiotics based on genomics.</title>
        <authorList>
            <person name="Niu D."/>
        </authorList>
    </citation>
    <scope>NUCLEOTIDE SEQUENCE</scope>
    <source>
        <strain evidence="1">ZSB1</strain>
    </source>
</reference>
<proteinExistence type="predicted"/>
<organism evidence="1 2">
    <name type="scientific">Ligilactobacillus animalis</name>
    <dbReference type="NCBI Taxonomy" id="1605"/>
    <lineage>
        <taxon>Bacteria</taxon>
        <taxon>Bacillati</taxon>
        <taxon>Bacillota</taxon>
        <taxon>Bacilli</taxon>
        <taxon>Lactobacillales</taxon>
        <taxon>Lactobacillaceae</taxon>
        <taxon>Ligilactobacillus</taxon>
    </lineage>
</organism>
<sequence>MNKLSLVKTFGGAVTHLEETFKTLEFPKIKKRILKYIKDNPEDSETRIAWDTYSKGARNTCRRKKSYVWYAEDLATGKHYGDVTSKKLGEQIGATQDMIIFAYAQRRLTKGRYKITRKEVSSGSRSSRPQKFNWFAEDTITGDVLVAGTALALANMIGTSEARVVVHRKKEKILDERYKITREKIKKAQ</sequence>
<accession>A0AAJ6FQU3</accession>
<protein>
    <submittedName>
        <fullName evidence="1">Uncharacterized protein</fullName>
    </submittedName>
</protein>
<evidence type="ECO:0000313" key="2">
    <source>
        <dbReference type="Proteomes" id="UP001238155"/>
    </source>
</evidence>
<name>A0AAJ6FQU3_9LACO</name>
<dbReference type="Proteomes" id="UP001238155">
    <property type="component" value="Chromosome"/>
</dbReference>